<organism evidence="2 3">
    <name type="scientific">Tistrella arctica</name>
    <dbReference type="NCBI Taxonomy" id="3133430"/>
    <lineage>
        <taxon>Bacteria</taxon>
        <taxon>Pseudomonadati</taxon>
        <taxon>Pseudomonadota</taxon>
        <taxon>Alphaproteobacteria</taxon>
        <taxon>Geminicoccales</taxon>
        <taxon>Geminicoccaceae</taxon>
        <taxon>Tistrella</taxon>
    </lineage>
</organism>
<dbReference type="InterPro" id="IPR012349">
    <property type="entry name" value="Split_barrel_FMN-bd"/>
</dbReference>
<reference evidence="2 3" key="1">
    <citation type="submission" date="2024-03" db="EMBL/GenBank/DDBJ databases">
        <title>High-quality draft genome sequencing of Tistrella sp. BH-R2-4.</title>
        <authorList>
            <person name="Dong C."/>
        </authorList>
    </citation>
    <scope>NUCLEOTIDE SEQUENCE [LARGE SCALE GENOMIC DNA]</scope>
    <source>
        <strain evidence="2 3">BH-R2-4</strain>
    </source>
</reference>
<accession>A0ABU9YIE7</accession>
<sequence>MEEDGMGIDGARGAALAQLPCFILATADDRGQCDCSYRGRAPRDDGGFDPLVAMPGPAELVFPDYSGNAMFNSLGNLMVNDGISLLFPGSEDGLWTRIDGRARIVDDPRPWASLWPSAQRCVVVSVTAVHRPTE</sequence>
<dbReference type="EMBL" id="JBBKTW010000003">
    <property type="protein sequence ID" value="MEN2988553.1"/>
    <property type="molecule type" value="Genomic_DNA"/>
</dbReference>
<dbReference type="PANTHER" id="PTHR42815:SF2">
    <property type="entry name" value="FAD-BINDING, PUTATIVE (AFU_ORTHOLOGUE AFUA_6G07600)-RELATED"/>
    <property type="match status" value="1"/>
</dbReference>
<dbReference type="GO" id="GO:0004733">
    <property type="term" value="F:pyridoxamine phosphate oxidase activity"/>
    <property type="evidence" value="ECO:0007669"/>
    <property type="project" value="UniProtKB-EC"/>
</dbReference>
<dbReference type="EC" id="1.-.-.-" evidence="2"/>
<dbReference type="InterPro" id="IPR011576">
    <property type="entry name" value="Pyridox_Oxase_N"/>
</dbReference>
<evidence type="ECO:0000313" key="2">
    <source>
        <dbReference type="EMBL" id="MEN2988553.1"/>
    </source>
</evidence>
<dbReference type="Pfam" id="PF01243">
    <property type="entry name" value="PNPOx_N"/>
    <property type="match status" value="1"/>
</dbReference>
<dbReference type="Proteomes" id="UP001413721">
    <property type="component" value="Unassembled WGS sequence"/>
</dbReference>
<gene>
    <name evidence="2" type="ORF">WG926_09575</name>
</gene>
<keyword evidence="2" id="KW-0560">Oxidoreductase</keyword>
<dbReference type="SUPFAM" id="SSF50475">
    <property type="entry name" value="FMN-binding split barrel"/>
    <property type="match status" value="1"/>
</dbReference>
<proteinExistence type="predicted"/>
<protein>
    <submittedName>
        <fullName evidence="2">Pyridoxamine 5'-phosphate oxidase family protein</fullName>
        <ecNumber evidence="2">1.-.-.-</ecNumber>
        <ecNumber evidence="2">1.4.3.5</ecNumber>
    </submittedName>
</protein>
<feature type="domain" description="Pyridoxamine 5'-phosphate oxidase N-terminal" evidence="1">
    <location>
        <begin position="14"/>
        <end position="118"/>
    </location>
</feature>
<evidence type="ECO:0000313" key="3">
    <source>
        <dbReference type="Proteomes" id="UP001413721"/>
    </source>
</evidence>
<comment type="caution">
    <text evidence="2">The sequence shown here is derived from an EMBL/GenBank/DDBJ whole genome shotgun (WGS) entry which is preliminary data.</text>
</comment>
<dbReference type="Gene3D" id="2.30.110.10">
    <property type="entry name" value="Electron Transport, Fmn-binding Protein, Chain A"/>
    <property type="match status" value="1"/>
</dbReference>
<dbReference type="PANTHER" id="PTHR42815">
    <property type="entry name" value="FAD-BINDING, PUTATIVE (AFU_ORTHOLOGUE AFUA_6G07600)-RELATED"/>
    <property type="match status" value="1"/>
</dbReference>
<dbReference type="EC" id="1.4.3.5" evidence="2"/>
<evidence type="ECO:0000259" key="1">
    <source>
        <dbReference type="Pfam" id="PF01243"/>
    </source>
</evidence>
<dbReference type="RefSeq" id="WP_345934850.1">
    <property type="nucleotide sequence ID" value="NZ_JBBKTV010000008.1"/>
</dbReference>
<keyword evidence="3" id="KW-1185">Reference proteome</keyword>
<name>A0ABU9YIE7_9PROT</name>